<protein>
    <submittedName>
        <fullName evidence="1">Uncharacterized protein</fullName>
    </submittedName>
</protein>
<gene>
    <name evidence="1" type="ORF">ALC53_08669</name>
</gene>
<dbReference type="EMBL" id="KQ976551">
    <property type="protein sequence ID" value="KYM80856.1"/>
    <property type="molecule type" value="Genomic_DNA"/>
</dbReference>
<organism evidence="1 2">
    <name type="scientific">Atta colombica</name>
    <dbReference type="NCBI Taxonomy" id="520822"/>
    <lineage>
        <taxon>Eukaryota</taxon>
        <taxon>Metazoa</taxon>
        <taxon>Ecdysozoa</taxon>
        <taxon>Arthropoda</taxon>
        <taxon>Hexapoda</taxon>
        <taxon>Insecta</taxon>
        <taxon>Pterygota</taxon>
        <taxon>Neoptera</taxon>
        <taxon>Endopterygota</taxon>
        <taxon>Hymenoptera</taxon>
        <taxon>Apocrita</taxon>
        <taxon>Aculeata</taxon>
        <taxon>Formicoidea</taxon>
        <taxon>Formicidae</taxon>
        <taxon>Myrmicinae</taxon>
        <taxon>Atta</taxon>
    </lineage>
</organism>
<proteinExistence type="predicted"/>
<dbReference type="AlphaFoldDB" id="A0A151I1U6"/>
<name>A0A151I1U6_9HYME</name>
<accession>A0A151I1U6</accession>
<dbReference type="Proteomes" id="UP000078540">
    <property type="component" value="Unassembled WGS sequence"/>
</dbReference>
<sequence>MTGPRFDFVTRRHHVALTALHRRYIDIASMTKGRFSTASSEYEARGDERRRKARFLVMRTGGRQAVCRDTGIPHYFDRGRRREVVVVTVPGADAEETVPCVSLVGSVCCHLDTVLVD</sequence>
<evidence type="ECO:0000313" key="2">
    <source>
        <dbReference type="Proteomes" id="UP000078540"/>
    </source>
</evidence>
<reference evidence="1 2" key="1">
    <citation type="submission" date="2015-09" db="EMBL/GenBank/DDBJ databases">
        <title>Atta colombica WGS genome.</title>
        <authorList>
            <person name="Nygaard S."/>
            <person name="Hu H."/>
            <person name="Boomsma J."/>
            <person name="Zhang G."/>
        </authorList>
    </citation>
    <scope>NUCLEOTIDE SEQUENCE [LARGE SCALE GENOMIC DNA]</scope>
    <source>
        <strain evidence="1">Treedump-2</strain>
        <tissue evidence="1">Whole body</tissue>
    </source>
</reference>
<keyword evidence="2" id="KW-1185">Reference proteome</keyword>
<evidence type="ECO:0000313" key="1">
    <source>
        <dbReference type="EMBL" id="KYM80856.1"/>
    </source>
</evidence>